<gene>
    <name evidence="2" type="ORF">P271_651</name>
</gene>
<dbReference type="Proteomes" id="UP000028523">
    <property type="component" value="Unassembled WGS sequence"/>
</dbReference>
<sequence>MYKNQLIKILQFYNYIFFIKNFNHKQKWIFYFVFKYVHWIWCFKMNTTKYKLSKLLINCFKKQILMLNKKLILFYLIWFILFYDIVNFSNFY</sequence>
<reference evidence="2 3" key="1">
    <citation type="journal article" date="2014" name="PLoS ONE">
        <title>Reduction of Hydrogen Peroxide Accumulation and Toxicity by a Catalase from Mycoplasma iowae.</title>
        <authorList>
            <person name="Pritchard R.E."/>
            <person name="Prassinos A.J."/>
            <person name="Osborne J.D."/>
            <person name="Raviv Z."/>
            <person name="Balish M.F."/>
        </authorList>
    </citation>
    <scope>NUCLEOTIDE SEQUENCE [LARGE SCALE GENOMIC DNA]</scope>
    <source>
        <strain evidence="2 3">DK-CPA</strain>
    </source>
</reference>
<evidence type="ECO:0000313" key="2">
    <source>
        <dbReference type="EMBL" id="KFB07789.1"/>
    </source>
</evidence>
<keyword evidence="1" id="KW-1133">Transmembrane helix</keyword>
<keyword evidence="3" id="KW-1185">Reference proteome</keyword>
<name>A0A084U4A3_MALIO</name>
<keyword evidence="1" id="KW-0812">Transmembrane</keyword>
<proteinExistence type="predicted"/>
<feature type="transmembrane region" description="Helical" evidence="1">
    <location>
        <begin position="67"/>
        <end position="86"/>
    </location>
</feature>
<evidence type="ECO:0008006" key="4">
    <source>
        <dbReference type="Google" id="ProtNLM"/>
    </source>
</evidence>
<comment type="caution">
    <text evidence="2">The sequence shown here is derived from an EMBL/GenBank/DDBJ whole genome shotgun (WGS) entry which is preliminary data.</text>
</comment>
<dbReference type="EMBL" id="AWQU01000063">
    <property type="protein sequence ID" value="KFB07789.1"/>
    <property type="molecule type" value="Genomic_DNA"/>
</dbReference>
<evidence type="ECO:0000256" key="1">
    <source>
        <dbReference type="SAM" id="Phobius"/>
    </source>
</evidence>
<keyword evidence="1" id="KW-0472">Membrane</keyword>
<organism evidence="2 3">
    <name type="scientific">Malacoplasma iowae DK-CPA</name>
    <dbReference type="NCBI Taxonomy" id="1394179"/>
    <lineage>
        <taxon>Bacteria</taxon>
        <taxon>Bacillati</taxon>
        <taxon>Mycoplasmatota</taxon>
        <taxon>Mycoplasmoidales</taxon>
        <taxon>Mycoplasmoidaceae</taxon>
        <taxon>Malacoplasma</taxon>
    </lineage>
</organism>
<evidence type="ECO:0000313" key="3">
    <source>
        <dbReference type="Proteomes" id="UP000028523"/>
    </source>
</evidence>
<accession>A0A084U4A3</accession>
<dbReference type="AlphaFoldDB" id="A0A084U4A3"/>
<protein>
    <recommendedName>
        <fullName evidence="4">Transmembrane protein</fullName>
    </recommendedName>
</protein>